<organism evidence="2 3">
    <name type="scientific">Novosphingobium barchaimii LL02</name>
    <dbReference type="NCBI Taxonomy" id="1114963"/>
    <lineage>
        <taxon>Bacteria</taxon>
        <taxon>Pseudomonadati</taxon>
        <taxon>Pseudomonadota</taxon>
        <taxon>Alphaproteobacteria</taxon>
        <taxon>Sphingomonadales</taxon>
        <taxon>Sphingomonadaceae</taxon>
        <taxon>Novosphingobium</taxon>
    </lineage>
</organism>
<dbReference type="PANTHER" id="PTHR30373">
    <property type="entry name" value="UPF0603 PROTEIN YGCG"/>
    <property type="match status" value="1"/>
</dbReference>
<proteinExistence type="predicted"/>
<name>A0A0J7XLJ5_9SPHN</name>
<dbReference type="PROSITE" id="PS51257">
    <property type="entry name" value="PROKAR_LIPOPROTEIN"/>
    <property type="match status" value="1"/>
</dbReference>
<dbReference type="PANTHER" id="PTHR30373:SF2">
    <property type="entry name" value="UPF0603 PROTEIN YGCG"/>
    <property type="match status" value="1"/>
</dbReference>
<dbReference type="Proteomes" id="UP000052268">
    <property type="component" value="Unassembled WGS sequence"/>
</dbReference>
<evidence type="ECO:0000259" key="1">
    <source>
        <dbReference type="Pfam" id="PF04536"/>
    </source>
</evidence>
<sequence length="185" mass="19180">MTDAKPAATHNQVSTILKFALGLSLLLAGCNTQPAAERTGSASTMAAIPLTGRVTDAANIIPPGAEDAITARLAALERSTKHQMVVATTPSLGGEDISTFTTRLANAWGVGRKDHNDGVVLMIAPNERKVRIAVGYGLEKSLPDDVCLEIIQNDILPHFKAGDLPAGAKAGVASLARHLMAAPSP</sequence>
<accession>A0A0J7XLJ5</accession>
<protein>
    <submittedName>
        <fullName evidence="2">Methanol dehydrogenase</fullName>
    </submittedName>
</protein>
<reference evidence="2 3" key="1">
    <citation type="journal article" date="2015" name="G3 (Bethesda)">
        <title>Insights into Ongoing Evolution of the Hexachlorocyclohexane Catabolic Pathway from Comparative Genomics of Ten Sphingomonadaceae Strains.</title>
        <authorList>
            <person name="Pearce S.L."/>
            <person name="Oakeshott J.G."/>
            <person name="Pandey G."/>
        </authorList>
    </citation>
    <scope>NUCLEOTIDE SEQUENCE [LARGE SCALE GENOMIC DNA]</scope>
    <source>
        <strain evidence="2 3">LL02</strain>
    </source>
</reference>
<dbReference type="InterPro" id="IPR007621">
    <property type="entry name" value="TPM_dom"/>
</dbReference>
<dbReference type="EMBL" id="JACU01000008">
    <property type="protein sequence ID" value="KMS52524.1"/>
    <property type="molecule type" value="Genomic_DNA"/>
</dbReference>
<gene>
    <name evidence="2" type="ORF">V474_23405</name>
</gene>
<dbReference type="Gene3D" id="3.10.310.50">
    <property type="match status" value="1"/>
</dbReference>
<comment type="caution">
    <text evidence="2">The sequence shown here is derived from an EMBL/GenBank/DDBJ whole genome shotgun (WGS) entry which is preliminary data.</text>
</comment>
<evidence type="ECO:0000313" key="3">
    <source>
        <dbReference type="Proteomes" id="UP000052268"/>
    </source>
</evidence>
<feature type="domain" description="TPM" evidence="1">
    <location>
        <begin position="54"/>
        <end position="176"/>
    </location>
</feature>
<dbReference type="PATRIC" id="fig|1114963.3.peg.3527"/>
<keyword evidence="3" id="KW-1185">Reference proteome</keyword>
<evidence type="ECO:0000313" key="2">
    <source>
        <dbReference type="EMBL" id="KMS52524.1"/>
    </source>
</evidence>
<dbReference type="Pfam" id="PF04536">
    <property type="entry name" value="TPM_phosphatase"/>
    <property type="match status" value="1"/>
</dbReference>
<dbReference type="AlphaFoldDB" id="A0A0J7XLJ5"/>